<proteinExistence type="predicted"/>
<evidence type="ECO:0000256" key="1">
    <source>
        <dbReference type="SAM" id="MobiDB-lite"/>
    </source>
</evidence>
<feature type="region of interest" description="Disordered" evidence="1">
    <location>
        <begin position="83"/>
        <end position="104"/>
    </location>
</feature>
<dbReference type="EMBL" id="VSSQ01048426">
    <property type="protein sequence ID" value="MPN02474.1"/>
    <property type="molecule type" value="Genomic_DNA"/>
</dbReference>
<protein>
    <submittedName>
        <fullName evidence="2">Uncharacterized protein</fullName>
    </submittedName>
</protein>
<reference evidence="2" key="1">
    <citation type="submission" date="2019-08" db="EMBL/GenBank/DDBJ databases">
        <authorList>
            <person name="Kucharzyk K."/>
            <person name="Murdoch R.W."/>
            <person name="Higgins S."/>
            <person name="Loffler F."/>
        </authorList>
    </citation>
    <scope>NUCLEOTIDE SEQUENCE</scope>
</reference>
<comment type="caution">
    <text evidence="2">The sequence shown here is derived from an EMBL/GenBank/DDBJ whole genome shotgun (WGS) entry which is preliminary data.</text>
</comment>
<name>A0A645EPC5_9ZZZZ</name>
<gene>
    <name evidence="2" type="ORF">SDC9_149690</name>
</gene>
<evidence type="ECO:0000313" key="2">
    <source>
        <dbReference type="EMBL" id="MPN02474.1"/>
    </source>
</evidence>
<dbReference type="AlphaFoldDB" id="A0A645EPC5"/>
<sequence>MAFAFAVAFEFEELVFSAGLGFPAAVDIDVVGVAADFIFEAAARDIIFRRETVFADDSPPLPYAEERRGFRKTGAAEALRHELPERPEVFRGHPPAVTQSGADRRARCGVDIPEVTAVESDHPFRNLALAAVRIGDQREPARF</sequence>
<accession>A0A645EPC5</accession>
<organism evidence="2">
    <name type="scientific">bioreactor metagenome</name>
    <dbReference type="NCBI Taxonomy" id="1076179"/>
    <lineage>
        <taxon>unclassified sequences</taxon>
        <taxon>metagenomes</taxon>
        <taxon>ecological metagenomes</taxon>
    </lineage>
</organism>